<geneLocation type="plasmid" evidence="1 2">
    <name>pKP91</name>
</geneLocation>
<proteinExistence type="predicted"/>
<organism evidence="1 2">
    <name type="scientific">Klebsiella variicola (strain 342)</name>
    <name type="common">Klebsiella pneumoniae</name>
    <dbReference type="NCBI Taxonomy" id="507522"/>
    <lineage>
        <taxon>Bacteria</taxon>
        <taxon>Pseudomonadati</taxon>
        <taxon>Pseudomonadota</taxon>
        <taxon>Gammaproteobacteria</taxon>
        <taxon>Enterobacterales</taxon>
        <taxon>Enterobacteriaceae</taxon>
        <taxon>Klebsiella/Raoultella group</taxon>
        <taxon>Klebsiella</taxon>
        <taxon>Klebsiella pneumoniae complex</taxon>
    </lineage>
</organism>
<reference evidence="1 2" key="1">
    <citation type="journal article" date="2008" name="PLoS Genet.">
        <title>Complete genome sequence of the N2-fixing broad host range endophyte Klebsiella pneumoniae 342 and virulence predictions verified in mice.</title>
        <authorList>
            <person name="Fouts D.E."/>
            <person name="Tyler H.L."/>
            <person name="DeBoy R.T."/>
            <person name="Daugherty S."/>
            <person name="Ren Q."/>
            <person name="Badger J.H."/>
            <person name="Durkin A.S."/>
            <person name="Huot H."/>
            <person name="Shrivastava S."/>
            <person name="Kothari S."/>
            <person name="Dodson R.J."/>
            <person name="Mohamoud Y."/>
            <person name="Khouri H."/>
            <person name="Roesch L.F."/>
            <person name="Krogfelt K.A."/>
            <person name="Struve C."/>
            <person name="Triplett E.W."/>
            <person name="Methe B.A."/>
        </authorList>
    </citation>
    <scope>NUCLEOTIDE SEQUENCE [LARGE SCALE GENOMIC DNA]</scope>
    <source>
        <strain evidence="1 2">342</strain>
        <plasmid evidence="2">Plasmid pKP91</plasmid>
    </source>
</reference>
<sequence length="41" mass="4405">MTIFGTKQTLKTTASDAALAAWRRQMKLHVSVESNGAESPA</sequence>
<evidence type="ECO:0000313" key="1">
    <source>
        <dbReference type="EMBL" id="ACI12223.1"/>
    </source>
</evidence>
<dbReference type="HOGENOM" id="CLU_3271500_0_0_6"/>
<dbReference type="EMBL" id="CP000966">
    <property type="protein sequence ID" value="ACI12223.1"/>
    <property type="molecule type" value="Genomic_DNA"/>
</dbReference>
<gene>
    <name evidence="1" type="ordered locus">KPK_B0007</name>
</gene>
<keyword evidence="1" id="KW-0614">Plasmid</keyword>
<dbReference type="AlphaFoldDB" id="B5RKG8"/>
<accession>B5RKG8</accession>
<protein>
    <submittedName>
        <fullName evidence="1">Uncharacterized protein</fullName>
    </submittedName>
</protein>
<dbReference type="KEGG" id="kpe:KPK_B0007"/>
<name>B5RKG8_KLEV3</name>
<dbReference type="BioCyc" id="KPNE507522:GI0B-5778-MONOMER"/>
<dbReference type="Proteomes" id="UP000001734">
    <property type="component" value="Plasmid pKP91"/>
</dbReference>
<evidence type="ECO:0000313" key="2">
    <source>
        <dbReference type="Proteomes" id="UP000001734"/>
    </source>
</evidence>